<gene>
    <name evidence="3" type="ORF">SAMN06297229_1620</name>
</gene>
<dbReference type="InterPro" id="IPR002541">
    <property type="entry name" value="Cyt_c_assembly"/>
</dbReference>
<proteinExistence type="predicted"/>
<dbReference type="PANTHER" id="PTHR38034:SF1">
    <property type="entry name" value="INNER MEMBRANE PROTEIN YPJD"/>
    <property type="match status" value="1"/>
</dbReference>
<evidence type="ECO:0000259" key="2">
    <source>
        <dbReference type="Pfam" id="PF01578"/>
    </source>
</evidence>
<feature type="transmembrane region" description="Helical" evidence="1">
    <location>
        <begin position="97"/>
        <end position="114"/>
    </location>
</feature>
<keyword evidence="4" id="KW-1185">Reference proteome</keyword>
<evidence type="ECO:0000313" key="4">
    <source>
        <dbReference type="Proteomes" id="UP000194450"/>
    </source>
</evidence>
<dbReference type="PANTHER" id="PTHR38034">
    <property type="entry name" value="INNER MEMBRANE PROTEIN YPJD"/>
    <property type="match status" value="1"/>
</dbReference>
<keyword evidence="1" id="KW-0472">Membrane</keyword>
<evidence type="ECO:0000256" key="1">
    <source>
        <dbReference type="SAM" id="Phobius"/>
    </source>
</evidence>
<dbReference type="Proteomes" id="UP000194450">
    <property type="component" value="Unassembled WGS sequence"/>
</dbReference>
<accession>A0A1Y6F4Y0</accession>
<evidence type="ECO:0000313" key="3">
    <source>
        <dbReference type="EMBL" id="SMQ68370.1"/>
    </source>
</evidence>
<dbReference type="AlphaFoldDB" id="A0A1Y6F4Y0"/>
<dbReference type="OrthoDB" id="9780793at2"/>
<keyword evidence="1" id="KW-0812">Transmembrane</keyword>
<name>A0A1Y6F4Y0_9GAMM</name>
<dbReference type="RefSeq" id="WP_086434665.1">
    <property type="nucleotide sequence ID" value="NZ_FXWH01000001.1"/>
</dbReference>
<sequence>MLMTLLIVTLVLYLASAWMFLRQVAQTPETLVASGFLKRFGLPLLAVLAHGTMIFFQLERDHFDHLNMASSLSIVAWLLAALTLLRGKSAGMLLRPVIYLFSAFTVLLMILAPVDWGATLSPQRGLVIHIVLSLLAYGVLLLATLYAIQLLYLTKILKQRRAGVLSHYLPPLMSVEHYFFRLVSAGTILLAIAILTGFVFLDNMFAQGQAHKTILSLIALAIYAVIVILHKVRGVRGRVIVISSVVASAILTLGYFGSRFVKDVLLSV</sequence>
<feature type="transmembrane region" description="Helical" evidence="1">
    <location>
        <begin position="178"/>
        <end position="201"/>
    </location>
</feature>
<dbReference type="EMBL" id="FXWH01000001">
    <property type="protein sequence ID" value="SMQ68370.1"/>
    <property type="molecule type" value="Genomic_DNA"/>
</dbReference>
<organism evidence="3 4">
    <name type="scientific">Pseudidiomarina planktonica</name>
    <dbReference type="NCBI Taxonomy" id="1323738"/>
    <lineage>
        <taxon>Bacteria</taxon>
        <taxon>Pseudomonadati</taxon>
        <taxon>Pseudomonadota</taxon>
        <taxon>Gammaproteobacteria</taxon>
        <taxon>Alteromonadales</taxon>
        <taxon>Idiomarinaceae</taxon>
        <taxon>Pseudidiomarina</taxon>
    </lineage>
</organism>
<dbReference type="Pfam" id="PF01578">
    <property type="entry name" value="Cytochrom_C_asm"/>
    <property type="match status" value="1"/>
</dbReference>
<feature type="domain" description="Cytochrome c assembly protein" evidence="2">
    <location>
        <begin position="67"/>
        <end position="264"/>
    </location>
</feature>
<feature type="transmembrane region" description="Helical" evidence="1">
    <location>
        <begin position="239"/>
        <end position="258"/>
    </location>
</feature>
<reference evidence="4" key="1">
    <citation type="submission" date="2017-04" db="EMBL/GenBank/DDBJ databases">
        <authorList>
            <person name="Varghese N."/>
            <person name="Submissions S."/>
        </authorList>
    </citation>
    <scope>NUCLEOTIDE SEQUENCE [LARGE SCALE GENOMIC DNA]</scope>
</reference>
<dbReference type="GO" id="GO:0020037">
    <property type="term" value="F:heme binding"/>
    <property type="evidence" value="ECO:0007669"/>
    <property type="project" value="InterPro"/>
</dbReference>
<feature type="transmembrane region" description="Helical" evidence="1">
    <location>
        <begin position="126"/>
        <end position="153"/>
    </location>
</feature>
<feature type="transmembrane region" description="Helical" evidence="1">
    <location>
        <begin position="213"/>
        <end position="232"/>
    </location>
</feature>
<feature type="transmembrane region" description="Helical" evidence="1">
    <location>
        <begin position="36"/>
        <end position="56"/>
    </location>
</feature>
<dbReference type="GO" id="GO:0005886">
    <property type="term" value="C:plasma membrane"/>
    <property type="evidence" value="ECO:0007669"/>
    <property type="project" value="TreeGrafter"/>
</dbReference>
<dbReference type="GO" id="GO:0017004">
    <property type="term" value="P:cytochrome complex assembly"/>
    <property type="evidence" value="ECO:0007669"/>
    <property type="project" value="InterPro"/>
</dbReference>
<feature type="transmembrane region" description="Helical" evidence="1">
    <location>
        <begin position="68"/>
        <end position="85"/>
    </location>
</feature>
<feature type="transmembrane region" description="Helical" evidence="1">
    <location>
        <begin position="6"/>
        <end position="24"/>
    </location>
</feature>
<dbReference type="InterPro" id="IPR052372">
    <property type="entry name" value="YpjD/HemX"/>
</dbReference>
<keyword evidence="1" id="KW-1133">Transmembrane helix</keyword>
<protein>
    <submittedName>
        <fullName evidence="3">ABC-type uncharacterized transport system, permease component</fullName>
    </submittedName>
</protein>